<sequence>MTAWSDHVTTALLGTRRRPLPPHPVLAPALAGGPAANAPAGTGDAAAGALLEQAALLTVRRRAGLLPGTAEPIAPAPAESLPPAGLAAAGRLARILAGEQPRMLAEWLDAAAGRGLRVPAPLLPDLLERGRSDRALRPAIARVAGRRGVWLALQHTGWAYLVAESGDPGDDPEVWQTGTRSQRVAYLVRLRGDDPAAAREALAATWSGEPAPDRTAFLGTFAQGLSPADEEFLEAALDDRGKDVRQLAADLLARLPGSAYGRRMSERARACVRARERTVRGRRQTWIMVREPEEHDEGMARDGIPFHPPGSFAPGSGPPLGARAGWLREILARTPLPCWTELFGLPPMEVACLPIADHTEDVHVGWARAAIRQHDAGWARALLKAAVVTERADELTGLLGVLPAAERETAGADLVRRVRWMDEIGEMTLLLDRLPGPWTGALADAVLEVVEDILTGRAPTRSSRSDHLVLSRLCERADRWLDPAVAPRLEALAARRPDHQPLTELTEALRFRLDMLRELDE</sequence>
<dbReference type="RefSeq" id="WP_111871308.1">
    <property type="nucleotide sequence ID" value="NZ_QLYX01000017.1"/>
</dbReference>
<accession>A0A365GY19</accession>
<gene>
    <name evidence="1" type="ORF">DPM19_29410</name>
</gene>
<dbReference type="Proteomes" id="UP000251891">
    <property type="component" value="Unassembled WGS sequence"/>
</dbReference>
<dbReference type="EMBL" id="QLYX01000017">
    <property type="protein sequence ID" value="RAY11730.1"/>
    <property type="molecule type" value="Genomic_DNA"/>
</dbReference>
<evidence type="ECO:0000313" key="1">
    <source>
        <dbReference type="EMBL" id="RAY11730.1"/>
    </source>
</evidence>
<name>A0A365GY19_9ACTN</name>
<keyword evidence="2" id="KW-1185">Reference proteome</keyword>
<protein>
    <submittedName>
        <fullName evidence="1">Uncharacterized protein</fullName>
    </submittedName>
</protein>
<dbReference type="Pfam" id="PF18944">
    <property type="entry name" value="DUF5691"/>
    <property type="match status" value="1"/>
</dbReference>
<dbReference type="AlphaFoldDB" id="A0A365GY19"/>
<proteinExistence type="predicted"/>
<evidence type="ECO:0000313" key="2">
    <source>
        <dbReference type="Proteomes" id="UP000251891"/>
    </source>
</evidence>
<organism evidence="1 2">
    <name type="scientific">Actinomadura craniellae</name>
    <dbReference type="NCBI Taxonomy" id="2231787"/>
    <lineage>
        <taxon>Bacteria</taxon>
        <taxon>Bacillati</taxon>
        <taxon>Actinomycetota</taxon>
        <taxon>Actinomycetes</taxon>
        <taxon>Streptosporangiales</taxon>
        <taxon>Thermomonosporaceae</taxon>
        <taxon>Actinomadura</taxon>
    </lineage>
</organism>
<comment type="caution">
    <text evidence="1">The sequence shown here is derived from an EMBL/GenBank/DDBJ whole genome shotgun (WGS) entry which is preliminary data.</text>
</comment>
<dbReference type="InterPro" id="IPR043746">
    <property type="entry name" value="DUF5691"/>
</dbReference>
<dbReference type="OrthoDB" id="262508at2"/>
<reference evidence="1 2" key="1">
    <citation type="submission" date="2018-06" db="EMBL/GenBank/DDBJ databases">
        <title>Actinomadura craniellae sp. nov. isolated from marine sponge Craniella sp.</title>
        <authorList>
            <person name="Li L."/>
            <person name="Xu Q.H."/>
            <person name="Lin H.W."/>
            <person name="Lu Y.H."/>
        </authorList>
    </citation>
    <scope>NUCLEOTIDE SEQUENCE [LARGE SCALE GENOMIC DNA]</scope>
    <source>
        <strain evidence="1 2">LHW63021</strain>
    </source>
</reference>